<comment type="similarity">
    <text evidence="1 3">Belongs to the enoyl-CoA hydratase/isomerase family.</text>
</comment>
<accession>A0A1N7GRI8</accession>
<dbReference type="OrthoDB" id="27846at2157"/>
<evidence type="ECO:0000256" key="1">
    <source>
        <dbReference type="ARBA" id="ARBA00005254"/>
    </source>
</evidence>
<dbReference type="AlphaFoldDB" id="A0A1N7GRI8"/>
<gene>
    <name evidence="4" type="ORF">SAMN05421752_114110</name>
</gene>
<dbReference type="PANTHER" id="PTHR11941">
    <property type="entry name" value="ENOYL-COA HYDRATASE-RELATED"/>
    <property type="match status" value="1"/>
</dbReference>
<reference evidence="5" key="1">
    <citation type="submission" date="2017-01" db="EMBL/GenBank/DDBJ databases">
        <authorList>
            <person name="Varghese N."/>
            <person name="Submissions S."/>
        </authorList>
    </citation>
    <scope>NUCLEOTIDE SEQUENCE [LARGE SCALE GENOMIC DNA]</scope>
    <source>
        <strain evidence="5">type strain: HArc-</strain>
    </source>
</reference>
<evidence type="ECO:0000313" key="4">
    <source>
        <dbReference type="EMBL" id="SIS15169.1"/>
    </source>
</evidence>
<keyword evidence="2" id="KW-0456">Lyase</keyword>
<dbReference type="GO" id="GO:0016829">
    <property type="term" value="F:lyase activity"/>
    <property type="evidence" value="ECO:0007669"/>
    <property type="project" value="UniProtKB-KW"/>
</dbReference>
<dbReference type="Gene3D" id="1.10.12.10">
    <property type="entry name" value="Lyase 2-enoyl-coa Hydratase, Chain A, domain 2"/>
    <property type="match status" value="1"/>
</dbReference>
<dbReference type="GO" id="GO:0006635">
    <property type="term" value="P:fatty acid beta-oxidation"/>
    <property type="evidence" value="ECO:0007669"/>
    <property type="project" value="TreeGrafter"/>
</dbReference>
<dbReference type="InterPro" id="IPR001753">
    <property type="entry name" value="Enoyl-CoA_hydra/iso"/>
</dbReference>
<dbReference type="Gene3D" id="3.90.226.10">
    <property type="entry name" value="2-enoyl-CoA Hydratase, Chain A, domain 1"/>
    <property type="match status" value="1"/>
</dbReference>
<dbReference type="EMBL" id="FTNR01000014">
    <property type="protein sequence ID" value="SIS15169.1"/>
    <property type="molecule type" value="Genomic_DNA"/>
</dbReference>
<protein>
    <submittedName>
        <fullName evidence="4">Enoyl-CoA hydratase</fullName>
    </submittedName>
</protein>
<dbReference type="Pfam" id="PF00378">
    <property type="entry name" value="ECH_1"/>
    <property type="match status" value="1"/>
</dbReference>
<dbReference type="SUPFAM" id="SSF52096">
    <property type="entry name" value="ClpP/crotonase"/>
    <property type="match status" value="1"/>
</dbReference>
<dbReference type="Proteomes" id="UP000185936">
    <property type="component" value="Unassembled WGS sequence"/>
</dbReference>
<dbReference type="PANTHER" id="PTHR11941:SF54">
    <property type="entry name" value="ENOYL-COA HYDRATASE, MITOCHONDRIAL"/>
    <property type="match status" value="1"/>
</dbReference>
<evidence type="ECO:0000256" key="3">
    <source>
        <dbReference type="RuleBase" id="RU003707"/>
    </source>
</evidence>
<sequence>MTEPTETKTDKPPVRVDRPREHVARLTLDRPDAMNAYDESLLRTLVARLEELDSDDDVRAIVLTGAGDRAFCSGVDLENMPLTPEMEFADYEAGLGLFQNVVRTLRTIQTPVVGAINGYALGAGCDTALACDIRIVSENAAIGETFIDVGFVPGDGGAYLLPRLIGEARAKELIFTGRHLEGEEIVDWDLARECVPADELLEAAESFAADLAAQPPIALGLSKSLVNESADVDLETAFEHATRAQRICAQTDDHAEAVDAFAENREPEFTGE</sequence>
<dbReference type="CDD" id="cd06558">
    <property type="entry name" value="crotonase-like"/>
    <property type="match status" value="1"/>
</dbReference>
<dbReference type="InterPro" id="IPR014748">
    <property type="entry name" value="Enoyl-CoA_hydra_C"/>
</dbReference>
<dbReference type="STRING" id="308853.SAMN05421752_114110"/>
<evidence type="ECO:0000256" key="2">
    <source>
        <dbReference type="ARBA" id="ARBA00023239"/>
    </source>
</evidence>
<proteinExistence type="inferred from homology"/>
<keyword evidence="5" id="KW-1185">Reference proteome</keyword>
<dbReference type="RefSeq" id="WP_076610375.1">
    <property type="nucleotide sequence ID" value="NZ_FTNR01000014.1"/>
</dbReference>
<name>A0A1N7GRI8_9EURY</name>
<dbReference type="PROSITE" id="PS00166">
    <property type="entry name" value="ENOYL_COA_HYDRATASE"/>
    <property type="match status" value="1"/>
</dbReference>
<evidence type="ECO:0000313" key="5">
    <source>
        <dbReference type="Proteomes" id="UP000185936"/>
    </source>
</evidence>
<organism evidence="4 5">
    <name type="scientific">Natronorubrum thiooxidans</name>
    <dbReference type="NCBI Taxonomy" id="308853"/>
    <lineage>
        <taxon>Archaea</taxon>
        <taxon>Methanobacteriati</taxon>
        <taxon>Methanobacteriota</taxon>
        <taxon>Stenosarchaea group</taxon>
        <taxon>Halobacteria</taxon>
        <taxon>Halobacteriales</taxon>
        <taxon>Natrialbaceae</taxon>
        <taxon>Natronorubrum</taxon>
    </lineage>
</organism>
<dbReference type="InterPro" id="IPR029045">
    <property type="entry name" value="ClpP/crotonase-like_dom_sf"/>
</dbReference>
<dbReference type="InterPro" id="IPR018376">
    <property type="entry name" value="Enoyl-CoA_hyd/isom_CS"/>
</dbReference>